<accession>A0A7W7ZQ39</accession>
<feature type="region of interest" description="Disordered" evidence="1">
    <location>
        <begin position="44"/>
        <end position="64"/>
    </location>
</feature>
<evidence type="ECO:0000313" key="2">
    <source>
        <dbReference type="EMBL" id="MBB5063206.1"/>
    </source>
</evidence>
<reference evidence="2 3" key="1">
    <citation type="submission" date="2020-08" db="EMBL/GenBank/DDBJ databases">
        <title>Genomic Encyclopedia of Type Strains, Phase IV (KMG-V): Genome sequencing to study the core and pangenomes of soil and plant-associated prokaryotes.</title>
        <authorList>
            <person name="Whitman W."/>
        </authorList>
    </citation>
    <scope>NUCLEOTIDE SEQUENCE [LARGE SCALE GENOMIC DNA]</scope>
    <source>
        <strain evidence="2 3">X5P3</strain>
    </source>
</reference>
<protein>
    <submittedName>
        <fullName evidence="2">Uncharacterized protein</fullName>
    </submittedName>
</protein>
<comment type="caution">
    <text evidence="2">The sequence shown here is derived from an EMBL/GenBank/DDBJ whole genome shotgun (WGS) entry which is preliminary data.</text>
</comment>
<dbReference type="EMBL" id="JACHIO010000005">
    <property type="protein sequence ID" value="MBB5063206.1"/>
    <property type="molecule type" value="Genomic_DNA"/>
</dbReference>
<organism evidence="2 3">
    <name type="scientific">Granulicella mallensis</name>
    <dbReference type="NCBI Taxonomy" id="940614"/>
    <lineage>
        <taxon>Bacteria</taxon>
        <taxon>Pseudomonadati</taxon>
        <taxon>Acidobacteriota</taxon>
        <taxon>Terriglobia</taxon>
        <taxon>Terriglobales</taxon>
        <taxon>Acidobacteriaceae</taxon>
        <taxon>Granulicella</taxon>
    </lineage>
</organism>
<name>A0A7W7ZQ39_9BACT</name>
<evidence type="ECO:0000313" key="3">
    <source>
        <dbReference type="Proteomes" id="UP000584867"/>
    </source>
</evidence>
<evidence type="ECO:0000256" key="1">
    <source>
        <dbReference type="SAM" id="MobiDB-lite"/>
    </source>
</evidence>
<sequence length="64" mass="7325">MTRIVRRKLGDPLSPESIERLKRLAEMPDSEINTTDIPERRFGQSNKVTVLPQKEAPLSHRKAS</sequence>
<dbReference type="AlphaFoldDB" id="A0A7W7ZQ39"/>
<proteinExistence type="predicted"/>
<dbReference type="Proteomes" id="UP000584867">
    <property type="component" value="Unassembled WGS sequence"/>
</dbReference>
<gene>
    <name evidence="2" type="ORF">HDF15_001546</name>
</gene>